<reference evidence="2" key="1">
    <citation type="journal article" date="2022" name="Mol. Ecol. Resour.">
        <title>The genomes of chicory, endive, great burdock and yacon provide insights into Asteraceae palaeo-polyploidization history and plant inulin production.</title>
        <authorList>
            <person name="Fan W."/>
            <person name="Wang S."/>
            <person name="Wang H."/>
            <person name="Wang A."/>
            <person name="Jiang F."/>
            <person name="Liu H."/>
            <person name="Zhao H."/>
            <person name="Xu D."/>
            <person name="Zhang Y."/>
        </authorList>
    </citation>
    <scope>NUCLEOTIDE SEQUENCE [LARGE SCALE GENOMIC DNA]</scope>
    <source>
        <strain evidence="2">cv. Niubang</strain>
    </source>
</reference>
<keyword evidence="2" id="KW-1185">Reference proteome</keyword>
<evidence type="ECO:0000313" key="1">
    <source>
        <dbReference type="EMBL" id="KAI3729516.1"/>
    </source>
</evidence>
<proteinExistence type="predicted"/>
<name>A0ACB9C5F2_ARCLA</name>
<reference evidence="1 2" key="2">
    <citation type="journal article" date="2022" name="Mol. Ecol. Resour.">
        <title>The genomes of chicory, endive, great burdock and yacon provide insights into Asteraceae paleo-polyploidization history and plant inulin production.</title>
        <authorList>
            <person name="Fan W."/>
            <person name="Wang S."/>
            <person name="Wang H."/>
            <person name="Wang A."/>
            <person name="Jiang F."/>
            <person name="Liu H."/>
            <person name="Zhao H."/>
            <person name="Xu D."/>
            <person name="Zhang Y."/>
        </authorList>
    </citation>
    <scope>NUCLEOTIDE SEQUENCE [LARGE SCALE GENOMIC DNA]</scope>
    <source>
        <strain evidence="2">cv. Niubang</strain>
    </source>
</reference>
<protein>
    <submittedName>
        <fullName evidence="1">Uncharacterized protein</fullName>
    </submittedName>
</protein>
<organism evidence="1 2">
    <name type="scientific">Arctium lappa</name>
    <name type="common">Greater burdock</name>
    <name type="synonym">Lappa major</name>
    <dbReference type="NCBI Taxonomy" id="4217"/>
    <lineage>
        <taxon>Eukaryota</taxon>
        <taxon>Viridiplantae</taxon>
        <taxon>Streptophyta</taxon>
        <taxon>Embryophyta</taxon>
        <taxon>Tracheophyta</taxon>
        <taxon>Spermatophyta</taxon>
        <taxon>Magnoliopsida</taxon>
        <taxon>eudicotyledons</taxon>
        <taxon>Gunneridae</taxon>
        <taxon>Pentapetalae</taxon>
        <taxon>asterids</taxon>
        <taxon>campanulids</taxon>
        <taxon>Asterales</taxon>
        <taxon>Asteraceae</taxon>
        <taxon>Carduoideae</taxon>
        <taxon>Cardueae</taxon>
        <taxon>Arctiinae</taxon>
        <taxon>Arctium</taxon>
    </lineage>
</organism>
<dbReference type="Proteomes" id="UP001055879">
    <property type="component" value="Linkage Group LG05"/>
</dbReference>
<comment type="caution">
    <text evidence="1">The sequence shown here is derived from an EMBL/GenBank/DDBJ whole genome shotgun (WGS) entry which is preliminary data.</text>
</comment>
<sequence>MGTPSRGNTDRKYQVEGTWMGTTSGGNTDRKYQVEGTQMGTTSGGNPDGKSRVEGTRMGTPSGGNKDGLHSPKTRNVVHPNPKTLEDLEGSNHVASKQVIEKKL</sequence>
<gene>
    <name evidence="1" type="ORF">L6452_18176</name>
</gene>
<accession>A0ACB9C5F2</accession>
<evidence type="ECO:0000313" key="2">
    <source>
        <dbReference type="Proteomes" id="UP001055879"/>
    </source>
</evidence>
<dbReference type="EMBL" id="CM042051">
    <property type="protein sequence ID" value="KAI3729516.1"/>
    <property type="molecule type" value="Genomic_DNA"/>
</dbReference>